<evidence type="ECO:0000256" key="3">
    <source>
        <dbReference type="ARBA" id="ARBA00022777"/>
    </source>
</evidence>
<dbReference type="AlphaFoldDB" id="A0A6J7HJS7"/>
<dbReference type="Gene3D" id="3.40.50.10330">
    <property type="entry name" value="Probable inorganic polyphosphate/atp-NAD kinase, domain 1"/>
    <property type="match status" value="1"/>
</dbReference>
<gene>
    <name evidence="6" type="ORF">UFOPK2754_02492</name>
    <name evidence="7" type="ORF">UFOPK3543_02013</name>
</gene>
<dbReference type="PANTHER" id="PTHR12358">
    <property type="entry name" value="SPHINGOSINE KINASE"/>
    <property type="match status" value="1"/>
</dbReference>
<organism evidence="7">
    <name type="scientific">freshwater metagenome</name>
    <dbReference type="NCBI Taxonomy" id="449393"/>
    <lineage>
        <taxon>unclassified sequences</taxon>
        <taxon>metagenomes</taxon>
        <taxon>ecological metagenomes</taxon>
    </lineage>
</organism>
<dbReference type="InterPro" id="IPR001206">
    <property type="entry name" value="Diacylglycerol_kinase_cat_dom"/>
</dbReference>
<keyword evidence="1" id="KW-0808">Transferase</keyword>
<dbReference type="SUPFAM" id="SSF111331">
    <property type="entry name" value="NAD kinase/diacylglycerol kinase-like"/>
    <property type="match status" value="1"/>
</dbReference>
<name>A0A6J7HJS7_9ZZZZ</name>
<dbReference type="InterPro" id="IPR045540">
    <property type="entry name" value="YegS/DAGK_C"/>
</dbReference>
<dbReference type="InterPro" id="IPR017438">
    <property type="entry name" value="ATP-NAD_kinase_N"/>
</dbReference>
<dbReference type="InterPro" id="IPR016064">
    <property type="entry name" value="NAD/diacylglycerol_kinase_sf"/>
</dbReference>
<dbReference type="PANTHER" id="PTHR12358:SF106">
    <property type="entry name" value="LIPID KINASE YEGS"/>
    <property type="match status" value="1"/>
</dbReference>
<dbReference type="InterPro" id="IPR050187">
    <property type="entry name" value="Lipid_Phosphate_FormReg"/>
</dbReference>
<dbReference type="GO" id="GO:0005886">
    <property type="term" value="C:plasma membrane"/>
    <property type="evidence" value="ECO:0007669"/>
    <property type="project" value="TreeGrafter"/>
</dbReference>
<dbReference type="SMART" id="SM00046">
    <property type="entry name" value="DAGKc"/>
    <property type="match status" value="1"/>
</dbReference>
<evidence type="ECO:0000313" key="6">
    <source>
        <dbReference type="EMBL" id="CAB4762290.1"/>
    </source>
</evidence>
<feature type="domain" description="DAGKc" evidence="5">
    <location>
        <begin position="1"/>
        <end position="132"/>
    </location>
</feature>
<dbReference type="GO" id="GO:0005524">
    <property type="term" value="F:ATP binding"/>
    <property type="evidence" value="ECO:0007669"/>
    <property type="project" value="UniProtKB-KW"/>
</dbReference>
<evidence type="ECO:0000259" key="5">
    <source>
        <dbReference type="PROSITE" id="PS50146"/>
    </source>
</evidence>
<sequence length="295" mass="30772">MSTVHVLANPAARKGRGAARYAKVLNALRAHGATFAELDASTAEDARAALRTVVSEPDARVVIVGGDGLVHLALQELATTECVLGIIPAGSGNDFAHALGLDRGPLETQVARALDQARSLDAIRAGSTWVASVATVGFAASVNARANALRRPRGGSRYTVATLAVLPHLRAVSLVLELDGEPTPVLTTMLAIANTSYFGGGMAICPDARPDDGLLDVAVIGDVRPLAMLRVFPRVFRGTHITHPQCTMYRAKRIRLLATGTDVWGDGELVGPAPIELEAVTGAIRVAGAPFEGRA</sequence>
<dbReference type="Pfam" id="PF00781">
    <property type="entry name" value="DAGK_cat"/>
    <property type="match status" value="1"/>
</dbReference>
<reference evidence="7" key="1">
    <citation type="submission" date="2020-05" db="EMBL/GenBank/DDBJ databases">
        <authorList>
            <person name="Chiriac C."/>
            <person name="Salcher M."/>
            <person name="Ghai R."/>
            <person name="Kavagutti S V."/>
        </authorList>
    </citation>
    <scope>NUCLEOTIDE SEQUENCE</scope>
</reference>
<keyword evidence="3" id="KW-0418">Kinase</keyword>
<protein>
    <submittedName>
        <fullName evidence="7">Unannotated protein</fullName>
    </submittedName>
</protein>
<dbReference type="Pfam" id="PF19279">
    <property type="entry name" value="YegS_C"/>
    <property type="match status" value="1"/>
</dbReference>
<evidence type="ECO:0000256" key="4">
    <source>
        <dbReference type="ARBA" id="ARBA00022840"/>
    </source>
</evidence>
<evidence type="ECO:0000256" key="1">
    <source>
        <dbReference type="ARBA" id="ARBA00022679"/>
    </source>
</evidence>
<evidence type="ECO:0000256" key="2">
    <source>
        <dbReference type="ARBA" id="ARBA00022741"/>
    </source>
</evidence>
<keyword evidence="4" id="KW-0067">ATP-binding</keyword>
<dbReference type="PROSITE" id="PS50146">
    <property type="entry name" value="DAGK"/>
    <property type="match status" value="1"/>
</dbReference>
<proteinExistence type="predicted"/>
<evidence type="ECO:0000313" key="7">
    <source>
        <dbReference type="EMBL" id="CAB4919792.1"/>
    </source>
</evidence>
<accession>A0A6J7HJS7</accession>
<dbReference type="EMBL" id="CAEZYR010000114">
    <property type="protein sequence ID" value="CAB4762290.1"/>
    <property type="molecule type" value="Genomic_DNA"/>
</dbReference>
<dbReference type="Gene3D" id="2.60.200.40">
    <property type="match status" value="1"/>
</dbReference>
<dbReference type="GO" id="GO:0004143">
    <property type="term" value="F:ATP-dependent diacylglycerol kinase activity"/>
    <property type="evidence" value="ECO:0007669"/>
    <property type="project" value="TreeGrafter"/>
</dbReference>
<keyword evidence="2" id="KW-0547">Nucleotide-binding</keyword>
<dbReference type="EMBL" id="CAFBMH010000085">
    <property type="protein sequence ID" value="CAB4919792.1"/>
    <property type="molecule type" value="Genomic_DNA"/>
</dbReference>